<evidence type="ECO:0000313" key="3">
    <source>
        <dbReference type="Proteomes" id="UP001148184"/>
    </source>
</evidence>
<dbReference type="RefSeq" id="WP_273893915.1">
    <property type="nucleotide sequence ID" value="NZ_JAMDGP010000001.1"/>
</dbReference>
<comment type="caution">
    <text evidence="2">The sequence shown here is derived from an EMBL/GenBank/DDBJ whole genome shotgun (WGS) entry which is preliminary data.</text>
</comment>
<protein>
    <submittedName>
        <fullName evidence="2">Uncharacterized protein</fullName>
    </submittedName>
</protein>
<dbReference type="EMBL" id="JAMDGZ010000034">
    <property type="protein sequence ID" value="MDD1015202.1"/>
    <property type="molecule type" value="Genomic_DNA"/>
</dbReference>
<dbReference type="Proteomes" id="UP001148184">
    <property type="component" value="Unassembled WGS sequence"/>
</dbReference>
<dbReference type="PROSITE" id="PS51257">
    <property type="entry name" value="PROKAR_LIPOPROTEIN"/>
    <property type="match status" value="1"/>
</dbReference>
<organism evidence="2 3">
    <name type="scientific">Pseudomonas rubra</name>
    <dbReference type="NCBI Taxonomy" id="2942627"/>
    <lineage>
        <taxon>Bacteria</taxon>
        <taxon>Pseudomonadati</taxon>
        <taxon>Pseudomonadota</taxon>
        <taxon>Gammaproteobacteria</taxon>
        <taxon>Pseudomonadales</taxon>
        <taxon>Pseudomonadaceae</taxon>
        <taxon>Pseudomonas</taxon>
    </lineage>
</organism>
<evidence type="ECO:0000256" key="1">
    <source>
        <dbReference type="SAM" id="SignalP"/>
    </source>
</evidence>
<evidence type="ECO:0000313" key="2">
    <source>
        <dbReference type="EMBL" id="MDD1015202.1"/>
    </source>
</evidence>
<keyword evidence="1" id="KW-0732">Signal</keyword>
<reference evidence="2 3" key="1">
    <citation type="submission" date="2022-05" db="EMBL/GenBank/DDBJ databases">
        <title>Novel Pseudomonas spp. Isolated from a Rainbow Trout Aquaculture Facility.</title>
        <authorList>
            <person name="Testerman T."/>
            <person name="Graf J."/>
        </authorList>
    </citation>
    <scope>NUCLEOTIDE SEQUENCE [LARGE SCALE GENOMIC DNA]</scope>
    <source>
        <strain evidence="2 3">ID1025</strain>
    </source>
</reference>
<feature type="chain" id="PRO_5047137623" evidence="1">
    <location>
        <begin position="23"/>
        <end position="114"/>
    </location>
</feature>
<name>A0ABT5PAJ3_9PSED</name>
<keyword evidence="3" id="KW-1185">Reference proteome</keyword>
<proteinExistence type="predicted"/>
<accession>A0ABT5PAJ3</accession>
<gene>
    <name evidence="2" type="ORF">M5G17_16150</name>
</gene>
<feature type="signal peptide" evidence="1">
    <location>
        <begin position="1"/>
        <end position="22"/>
    </location>
</feature>
<sequence length="114" mass="12858">MFKLNKFTLGLVLLLTSVACMADDAISREWSRLIKADFPDGCVSQLDEYLISVGANGIRIGAWLVQTCKGNFEYGARYVPADVHADKEKFSVSRKQEIRELTPEQLKTLYGIKR</sequence>